<feature type="compositionally biased region" description="Low complexity" evidence="7">
    <location>
        <begin position="483"/>
        <end position="500"/>
    </location>
</feature>
<evidence type="ECO:0000256" key="8">
    <source>
        <dbReference type="SAM" id="Phobius"/>
    </source>
</evidence>
<accession>A0ABR4N374</accession>
<organism evidence="10 11">
    <name type="scientific">Polyrhizophydium stewartii</name>
    <dbReference type="NCBI Taxonomy" id="2732419"/>
    <lineage>
        <taxon>Eukaryota</taxon>
        <taxon>Fungi</taxon>
        <taxon>Fungi incertae sedis</taxon>
        <taxon>Chytridiomycota</taxon>
        <taxon>Chytridiomycota incertae sedis</taxon>
        <taxon>Chytridiomycetes</taxon>
        <taxon>Rhizophydiales</taxon>
        <taxon>Rhizophydiales incertae sedis</taxon>
        <taxon>Polyrhizophydium</taxon>
    </lineage>
</organism>
<protein>
    <recommendedName>
        <fullName evidence="9">G-protein coupled receptors family 1 profile domain-containing protein</fullName>
    </recommendedName>
</protein>
<evidence type="ECO:0000256" key="1">
    <source>
        <dbReference type="ARBA" id="ARBA00004141"/>
    </source>
</evidence>
<dbReference type="Gene3D" id="1.20.1070.10">
    <property type="entry name" value="Rhodopsin 7-helix transmembrane proteins"/>
    <property type="match status" value="1"/>
</dbReference>
<keyword evidence="6" id="KW-0675">Receptor</keyword>
<dbReference type="CDD" id="cd00637">
    <property type="entry name" value="7tm_classA_rhodopsin-like"/>
    <property type="match status" value="1"/>
</dbReference>
<gene>
    <name evidence="10" type="ORF">HK105_206558</name>
</gene>
<keyword evidence="3 8" id="KW-1133">Transmembrane helix</keyword>
<keyword evidence="5 8" id="KW-0472">Membrane</keyword>
<evidence type="ECO:0000256" key="3">
    <source>
        <dbReference type="ARBA" id="ARBA00022989"/>
    </source>
</evidence>
<evidence type="ECO:0000256" key="6">
    <source>
        <dbReference type="ARBA" id="ARBA00023170"/>
    </source>
</evidence>
<feature type="transmembrane region" description="Helical" evidence="8">
    <location>
        <begin position="297"/>
        <end position="317"/>
    </location>
</feature>
<evidence type="ECO:0000313" key="10">
    <source>
        <dbReference type="EMBL" id="KAL2913967.1"/>
    </source>
</evidence>
<feature type="compositionally biased region" description="Polar residues" evidence="7">
    <location>
        <begin position="225"/>
        <end position="237"/>
    </location>
</feature>
<feature type="transmembrane region" description="Helical" evidence="8">
    <location>
        <begin position="177"/>
        <end position="197"/>
    </location>
</feature>
<evidence type="ECO:0000256" key="4">
    <source>
        <dbReference type="ARBA" id="ARBA00023040"/>
    </source>
</evidence>
<dbReference type="InterPro" id="IPR050125">
    <property type="entry name" value="GPCR_opsins"/>
</dbReference>
<feature type="domain" description="G-protein coupled receptors family 1 profile" evidence="9">
    <location>
        <begin position="27"/>
        <end position="314"/>
    </location>
</feature>
<dbReference type="PROSITE" id="PS50262">
    <property type="entry name" value="G_PROTEIN_RECEP_F1_2"/>
    <property type="match status" value="1"/>
</dbReference>
<evidence type="ECO:0000256" key="2">
    <source>
        <dbReference type="ARBA" id="ARBA00022692"/>
    </source>
</evidence>
<dbReference type="Proteomes" id="UP001527925">
    <property type="component" value="Unassembled WGS sequence"/>
</dbReference>
<evidence type="ECO:0000256" key="7">
    <source>
        <dbReference type="SAM" id="MobiDB-lite"/>
    </source>
</evidence>
<sequence>MPQNDLEPVEDIVRGIVVGINGAAAVANLGLIAAILRTPRLLSINEVALNMSLSISDFCLSAMMMMAVASGWRNHGAFLDNHVVCHLQGVGWQVFAVASMLTLLLISINNYRVIVLERQHLTRPQIAGCLVAVWAVTIAWACLPLAVPGGGFVKQPSEFHCALSAESTHPAAVTVRLLNICVLSATPSLIGLFYALIIRKLWISSQRLRMAVSRSMTTEAETTEGSSARQSTSSQAKTAPRKSAPAGRSQNLRLQIALVKRAVSLVLVFVCSWGWYLVMIIAEFANNNTPVTPLTETVVFIFLSLNALLNPVVLVLMDRRYREASTGAAADAAGAAITLSCLPAGCPAAIAPSTALSLALNYTPSTNVWVSSITLSVTNITSGTTIVSSNVSMPSPISYLILSPIVPASLPAKITALPTASASASSSPTAAASPTPAANVSASAGPWVMRIDVRYTEVRISDGWLIGAGSFRGPSITVSATETSPAGTSPQSPTSSPGKTIIIGSNAAMPAAGPVAAPPLSAVAAAAALLATLALAL</sequence>
<dbReference type="PANTHER" id="PTHR24240">
    <property type="entry name" value="OPSIN"/>
    <property type="match status" value="1"/>
</dbReference>
<name>A0ABR4N374_9FUNG</name>
<feature type="region of interest" description="Disordered" evidence="7">
    <location>
        <begin position="219"/>
        <end position="246"/>
    </location>
</feature>
<keyword evidence="11" id="KW-1185">Reference proteome</keyword>
<feature type="transmembrane region" description="Helical" evidence="8">
    <location>
        <begin position="262"/>
        <end position="285"/>
    </location>
</feature>
<proteinExistence type="predicted"/>
<dbReference type="PRINTS" id="PR00237">
    <property type="entry name" value="GPCRRHODOPSN"/>
</dbReference>
<evidence type="ECO:0000256" key="5">
    <source>
        <dbReference type="ARBA" id="ARBA00023136"/>
    </source>
</evidence>
<dbReference type="InterPro" id="IPR017452">
    <property type="entry name" value="GPCR_Rhodpsn_7TM"/>
</dbReference>
<keyword evidence="4" id="KW-0297">G-protein coupled receptor</keyword>
<feature type="transmembrane region" description="Helical" evidence="8">
    <location>
        <begin position="48"/>
        <end position="72"/>
    </location>
</feature>
<comment type="caution">
    <text evidence="10">The sequence shown here is derived from an EMBL/GenBank/DDBJ whole genome shotgun (WGS) entry which is preliminary data.</text>
</comment>
<comment type="subcellular location">
    <subcellularLocation>
        <location evidence="1">Membrane</location>
        <topology evidence="1">Multi-pass membrane protein</topology>
    </subcellularLocation>
</comment>
<evidence type="ECO:0000259" key="9">
    <source>
        <dbReference type="PROSITE" id="PS50262"/>
    </source>
</evidence>
<dbReference type="InterPro" id="IPR000276">
    <property type="entry name" value="GPCR_Rhodpsn"/>
</dbReference>
<feature type="region of interest" description="Disordered" evidence="7">
    <location>
        <begin position="477"/>
        <end position="500"/>
    </location>
</feature>
<feature type="transmembrane region" description="Helical" evidence="8">
    <location>
        <begin position="126"/>
        <end position="147"/>
    </location>
</feature>
<reference evidence="10 11" key="1">
    <citation type="submission" date="2023-09" db="EMBL/GenBank/DDBJ databases">
        <title>Pangenome analysis of Batrachochytrium dendrobatidis and related Chytrids.</title>
        <authorList>
            <person name="Yacoub M.N."/>
            <person name="Stajich J.E."/>
            <person name="James T.Y."/>
        </authorList>
    </citation>
    <scope>NUCLEOTIDE SEQUENCE [LARGE SCALE GENOMIC DNA]</scope>
    <source>
        <strain evidence="10 11">JEL0888</strain>
    </source>
</reference>
<dbReference type="SUPFAM" id="SSF81321">
    <property type="entry name" value="Family A G protein-coupled receptor-like"/>
    <property type="match status" value="1"/>
</dbReference>
<keyword evidence="2 8" id="KW-0812">Transmembrane</keyword>
<keyword evidence="4" id="KW-0807">Transducer</keyword>
<feature type="transmembrane region" description="Helical" evidence="8">
    <location>
        <begin position="12"/>
        <end position="36"/>
    </location>
</feature>
<dbReference type="EMBL" id="JADGIZ020000039">
    <property type="protein sequence ID" value="KAL2913967.1"/>
    <property type="molecule type" value="Genomic_DNA"/>
</dbReference>
<evidence type="ECO:0000313" key="11">
    <source>
        <dbReference type="Proteomes" id="UP001527925"/>
    </source>
</evidence>
<feature type="transmembrane region" description="Helical" evidence="8">
    <location>
        <begin position="92"/>
        <end position="114"/>
    </location>
</feature>
<dbReference type="Pfam" id="PF00001">
    <property type="entry name" value="7tm_1"/>
    <property type="match status" value="1"/>
</dbReference>